<dbReference type="SUPFAM" id="SSF103088">
    <property type="entry name" value="OmpA-like"/>
    <property type="match status" value="1"/>
</dbReference>
<dbReference type="GO" id="GO:0016020">
    <property type="term" value="C:membrane"/>
    <property type="evidence" value="ECO:0007669"/>
    <property type="project" value="UniProtKB-UniRule"/>
</dbReference>
<protein>
    <submittedName>
        <fullName evidence="5">OmpA family protein</fullName>
    </submittedName>
</protein>
<dbReference type="PANTHER" id="PTHR30329">
    <property type="entry name" value="STATOR ELEMENT OF FLAGELLAR MOTOR COMPLEX"/>
    <property type="match status" value="1"/>
</dbReference>
<dbReference type="RefSeq" id="WP_214431236.1">
    <property type="nucleotide sequence ID" value="NZ_CAWPUQ010000024.1"/>
</dbReference>
<evidence type="ECO:0000256" key="1">
    <source>
        <dbReference type="PROSITE-ProRule" id="PRU00473"/>
    </source>
</evidence>
<reference evidence="5 6" key="1">
    <citation type="journal article" date="2021" name="Int. J. Syst. Evol. Microbiol.">
        <title>Amazonocrinis nigriterrae gen. nov., sp. nov., Atlanticothrix silvestris gen. nov., sp. nov. and Dendronalium phyllosphericum gen. nov., sp. nov., nostocacean cyanobacteria from Brazilian environments.</title>
        <authorList>
            <person name="Alvarenga D.O."/>
            <person name="Andreote A.P.D."/>
            <person name="Branco L.H.Z."/>
            <person name="Delbaje E."/>
            <person name="Cruz R.B."/>
            <person name="Varani A.M."/>
            <person name="Fiore M.F."/>
        </authorList>
    </citation>
    <scope>NUCLEOTIDE SEQUENCE [LARGE SCALE GENOMIC DNA]</scope>
    <source>
        <strain evidence="5 6">CENA369</strain>
    </source>
</reference>
<dbReference type="InterPro" id="IPR006665">
    <property type="entry name" value="OmpA-like"/>
</dbReference>
<dbReference type="PROSITE" id="PS51123">
    <property type="entry name" value="OMPA_2"/>
    <property type="match status" value="1"/>
</dbReference>
<organism evidence="5 6">
    <name type="scientific">Dendronalium phyllosphericum CENA369</name>
    <dbReference type="NCBI Taxonomy" id="1725256"/>
    <lineage>
        <taxon>Bacteria</taxon>
        <taxon>Bacillati</taxon>
        <taxon>Cyanobacteriota</taxon>
        <taxon>Cyanophyceae</taxon>
        <taxon>Nostocales</taxon>
        <taxon>Nostocaceae</taxon>
        <taxon>Dendronalium</taxon>
        <taxon>Dendronalium phyllosphericum</taxon>
    </lineage>
</organism>
<dbReference type="Pfam" id="PF00691">
    <property type="entry name" value="OmpA"/>
    <property type="match status" value="1"/>
</dbReference>
<dbReference type="Gene3D" id="3.30.1330.60">
    <property type="entry name" value="OmpA-like domain"/>
    <property type="match status" value="1"/>
</dbReference>
<evidence type="ECO:0000259" key="3">
    <source>
        <dbReference type="PROSITE" id="PS50914"/>
    </source>
</evidence>
<accession>A0A8J7LDX0</accession>
<name>A0A8J7LDX0_9NOST</name>
<keyword evidence="1" id="KW-0472">Membrane</keyword>
<evidence type="ECO:0000313" key="6">
    <source>
        <dbReference type="Proteomes" id="UP000662314"/>
    </source>
</evidence>
<dbReference type="AlphaFoldDB" id="A0A8J7LDX0"/>
<gene>
    <name evidence="5" type="ORF">I8752_05060</name>
</gene>
<feature type="domain" description="BON" evidence="3">
    <location>
        <begin position="551"/>
        <end position="619"/>
    </location>
</feature>
<proteinExistence type="predicted"/>
<dbReference type="EMBL" id="JAECZA010000012">
    <property type="protein sequence ID" value="MBH8572413.1"/>
    <property type="molecule type" value="Genomic_DNA"/>
</dbReference>
<evidence type="ECO:0000259" key="4">
    <source>
        <dbReference type="PROSITE" id="PS51123"/>
    </source>
</evidence>
<keyword evidence="6" id="KW-1185">Reference proteome</keyword>
<feature type="domain" description="OmpA-like" evidence="4">
    <location>
        <begin position="615"/>
        <end position="731"/>
    </location>
</feature>
<feature type="coiled-coil region" evidence="2">
    <location>
        <begin position="98"/>
        <end position="151"/>
    </location>
</feature>
<dbReference type="Pfam" id="PF04972">
    <property type="entry name" value="BON"/>
    <property type="match status" value="2"/>
</dbReference>
<dbReference type="InterPro" id="IPR007055">
    <property type="entry name" value="BON_dom"/>
</dbReference>
<evidence type="ECO:0000313" key="5">
    <source>
        <dbReference type="EMBL" id="MBH8572413.1"/>
    </source>
</evidence>
<evidence type="ECO:0000256" key="2">
    <source>
        <dbReference type="SAM" id="Coils"/>
    </source>
</evidence>
<dbReference type="InterPro" id="IPR050330">
    <property type="entry name" value="Bact_OuterMem_StrucFunc"/>
</dbReference>
<keyword evidence="2" id="KW-0175">Coiled coil</keyword>
<dbReference type="Proteomes" id="UP000662314">
    <property type="component" value="Unassembled WGS sequence"/>
</dbReference>
<dbReference type="PANTHER" id="PTHR30329:SF21">
    <property type="entry name" value="LIPOPROTEIN YIAD-RELATED"/>
    <property type="match status" value="1"/>
</dbReference>
<dbReference type="PROSITE" id="PS50914">
    <property type="entry name" value="BON"/>
    <property type="match status" value="1"/>
</dbReference>
<sequence length="732" mass="81758">MTQVENSISQSVELKQEEAIQLDNLVHLLVELKIIESPEQSFSYSSSETDNCHEYPTEEIELLQLTPVTLEVCEAYLESAFNYSQNVPNSSHVTVEELEQTLEIFATFEENLENSEDALQKLQEILVGTELAQINNLIANLEQKITKIDRQLYQPQELINLLLPWISELLKLKITESKEEIAQVIAPIIDRAISSRIEQNKNSMSAAIAPAVPSAISQQIIVAPEEVSDAIAPAMGRAIKKQIEIEQNIVVDALYPIIGSTIAKYMAETIRAINQQVEETLSVTGIKRKIRAKLQGVSEAELILKEALPFTVQAIFLIHKASGLVISNIQRSDTQQLEAEMVAGMLTAIRSFANDCINQSGNVTELDAIEYGTSKIILEVAGYCYLALVVQGEPTKKFIKEMRQIFSNIVKKHGDLIEKFDGDPDLIPSEVHTLIEKLKYTEIQQKNQKNKFSPLLVLSLTIISTIFIPWGIWQYYSGAIRSLENQTSLALASIPELAVYRLSVQVEHNKLKLTGRVPNQLIRQKTEQIVKLTSPNWLIDNQILAVEVPADPVLAAAEVKRVTAILNQTDGTTISAQYIAGKVVVEGTINRIADAQTITHVFEQIPGVKSVSSTVQVQPQQIEVRFYFEPNSASLIKADLRSKIQQVKFFLNQHPNKHLKVIGYSYDRTDANRTQKLALARAKAVQQALIQLGINPSRLQVIGQTKLPPGIDTTHPLWLSRCVVIESINKQF</sequence>
<dbReference type="InterPro" id="IPR036737">
    <property type="entry name" value="OmpA-like_sf"/>
</dbReference>
<comment type="caution">
    <text evidence="5">The sequence shown here is derived from an EMBL/GenBank/DDBJ whole genome shotgun (WGS) entry which is preliminary data.</text>
</comment>